<evidence type="ECO:0000313" key="3">
    <source>
        <dbReference type="EMBL" id="KAK5165271.1"/>
    </source>
</evidence>
<keyword evidence="2" id="KW-1133">Transmembrane helix</keyword>
<organism evidence="3 4">
    <name type="scientific">Saxophila tyrrhenica</name>
    <dbReference type="NCBI Taxonomy" id="1690608"/>
    <lineage>
        <taxon>Eukaryota</taxon>
        <taxon>Fungi</taxon>
        <taxon>Dikarya</taxon>
        <taxon>Ascomycota</taxon>
        <taxon>Pezizomycotina</taxon>
        <taxon>Dothideomycetes</taxon>
        <taxon>Dothideomycetidae</taxon>
        <taxon>Mycosphaerellales</taxon>
        <taxon>Extremaceae</taxon>
        <taxon>Saxophila</taxon>
    </lineage>
</organism>
<keyword evidence="4" id="KW-1185">Reference proteome</keyword>
<dbReference type="RefSeq" id="XP_064655414.1">
    <property type="nucleotide sequence ID" value="XM_064806597.1"/>
</dbReference>
<evidence type="ECO:0000256" key="1">
    <source>
        <dbReference type="SAM" id="MobiDB-lite"/>
    </source>
</evidence>
<dbReference type="AlphaFoldDB" id="A0AAV9NZU5"/>
<dbReference type="Proteomes" id="UP001337655">
    <property type="component" value="Unassembled WGS sequence"/>
</dbReference>
<sequence>MATTITSSTSSATTTGPSETITGKTYTDGVSPGAAAGIGVGSAVAGAIIASGLLYLLWIHRLRARRAYGGHTVEKSQYGGGMKGPCVAATPAKSAIGTLDAALPQPMQDSDIKGEMSRLGTSIKNHVQSYYSGAPLSQDLSISAEQLFLVVGTDAPSSKRLYPRSSSVRAGAPPSATVAVIRYIVGWTILQSIQLFDPTETNLLPLGLAKYLSSMVPEAREPGGRLNPSSSANRAVVSKWRQLTAKLLQDKTSASNAFPLSDPRIHNVEKLASRLDELLAPYASSTDGGQRRQQLEELIKRGARFGWTLFSQPTEWTFDWEAASAGQTVVYPSLLQTSDDQGHVHREPLRFTDVQTVALQRS</sequence>
<dbReference type="EMBL" id="JAVRRT010000017">
    <property type="protein sequence ID" value="KAK5165271.1"/>
    <property type="molecule type" value="Genomic_DNA"/>
</dbReference>
<evidence type="ECO:0000313" key="4">
    <source>
        <dbReference type="Proteomes" id="UP001337655"/>
    </source>
</evidence>
<comment type="caution">
    <text evidence="3">The sequence shown here is derived from an EMBL/GenBank/DDBJ whole genome shotgun (WGS) entry which is preliminary data.</text>
</comment>
<name>A0AAV9NZU5_9PEZI</name>
<reference evidence="3 4" key="1">
    <citation type="submission" date="2023-08" db="EMBL/GenBank/DDBJ databases">
        <title>Black Yeasts Isolated from many extreme environments.</title>
        <authorList>
            <person name="Coleine C."/>
            <person name="Stajich J.E."/>
            <person name="Selbmann L."/>
        </authorList>
    </citation>
    <scope>NUCLEOTIDE SEQUENCE [LARGE SCALE GENOMIC DNA]</scope>
    <source>
        <strain evidence="3 4">CCFEE 5935</strain>
    </source>
</reference>
<evidence type="ECO:0000256" key="2">
    <source>
        <dbReference type="SAM" id="Phobius"/>
    </source>
</evidence>
<gene>
    <name evidence="3" type="ORF">LTR77_009369</name>
</gene>
<dbReference type="GeneID" id="89930701"/>
<proteinExistence type="predicted"/>
<feature type="compositionally biased region" description="Low complexity" evidence="1">
    <location>
        <begin position="1"/>
        <end position="20"/>
    </location>
</feature>
<accession>A0AAV9NZU5</accession>
<feature type="transmembrane region" description="Helical" evidence="2">
    <location>
        <begin position="34"/>
        <end position="58"/>
    </location>
</feature>
<feature type="region of interest" description="Disordered" evidence="1">
    <location>
        <begin position="1"/>
        <end position="25"/>
    </location>
</feature>
<keyword evidence="2" id="KW-0472">Membrane</keyword>
<keyword evidence="2" id="KW-0812">Transmembrane</keyword>
<protein>
    <submittedName>
        <fullName evidence="3">Uncharacterized protein</fullName>
    </submittedName>
</protein>